<dbReference type="GO" id="GO:0009289">
    <property type="term" value="C:pilus"/>
    <property type="evidence" value="ECO:0007669"/>
    <property type="project" value="InterPro"/>
</dbReference>
<dbReference type="Gene3D" id="2.60.40.1090">
    <property type="entry name" value="Fimbrial-type adhesion domain"/>
    <property type="match status" value="1"/>
</dbReference>
<dbReference type="GO" id="GO:0043709">
    <property type="term" value="P:cell adhesion involved in single-species biofilm formation"/>
    <property type="evidence" value="ECO:0007669"/>
    <property type="project" value="TreeGrafter"/>
</dbReference>
<accession>A0A564MIZ0</accession>
<dbReference type="InterPro" id="IPR050263">
    <property type="entry name" value="Bact_Fimbrial_Adh_Pro"/>
</dbReference>
<organism evidence="3 4">
    <name type="scientific">Klebsiella huaxiensis</name>
    <dbReference type="NCBI Taxonomy" id="2153354"/>
    <lineage>
        <taxon>Bacteria</taxon>
        <taxon>Pseudomonadati</taxon>
        <taxon>Pseudomonadota</taxon>
        <taxon>Gammaproteobacteria</taxon>
        <taxon>Enterobacterales</taxon>
        <taxon>Enterobacteriaceae</taxon>
        <taxon>Klebsiella/Raoultella group</taxon>
        <taxon>Klebsiella</taxon>
    </lineage>
</organism>
<name>A0A564MIZ0_9ENTR</name>
<dbReference type="InterPro" id="IPR000259">
    <property type="entry name" value="Adhesion_dom_fimbrial"/>
</dbReference>
<protein>
    <submittedName>
        <fullName evidence="3">S-fimbrial adhesin protein SfaS</fullName>
    </submittedName>
</protein>
<dbReference type="Pfam" id="PF00419">
    <property type="entry name" value="Fimbrial"/>
    <property type="match status" value="1"/>
</dbReference>
<dbReference type="PANTHER" id="PTHR33420">
    <property type="entry name" value="FIMBRIAL SUBUNIT ELFA-RELATED"/>
    <property type="match status" value="1"/>
</dbReference>
<gene>
    <name evidence="3" type="primary">sfaS_2</name>
    <name evidence="3" type="ORF">SB6422_03023</name>
</gene>
<proteinExistence type="predicted"/>
<dbReference type="InterPro" id="IPR008966">
    <property type="entry name" value="Adhesion_dom_sf"/>
</dbReference>
<dbReference type="PANTHER" id="PTHR33420:SF27">
    <property type="entry name" value="PROTEIN FIMG"/>
    <property type="match status" value="1"/>
</dbReference>
<keyword evidence="1" id="KW-0732">Signal</keyword>
<reference evidence="3 4" key="1">
    <citation type="submission" date="2019-07" db="EMBL/GenBank/DDBJ databases">
        <authorList>
            <person name="Brisse S."/>
            <person name="Rodrigues C."/>
            <person name="Thorpe H."/>
        </authorList>
    </citation>
    <scope>NUCLEOTIDE SEQUENCE [LARGE SCALE GENOMIC DNA]</scope>
    <source>
        <strain evidence="3">SB6422</strain>
    </source>
</reference>
<sequence length="172" mass="18030">MITKLKYLLPGLIFISATAFGGDPVALNIKGKIVAAPCQISSDSIARTVPLTGAQGVQSSSLYTPGSATDWVFFDFNIERCPAGTVKATMQLSGNADSAGPDDLYQNAGSAGNIAIQLQTADGQPLGKDKTVSGIIINNEYRYHLRARAFSSQGNVTPGTISAVVTATFTWQ</sequence>
<dbReference type="Proteomes" id="UP000317374">
    <property type="component" value="Unassembled WGS sequence"/>
</dbReference>
<dbReference type="InterPro" id="IPR036937">
    <property type="entry name" value="Adhesion_dom_fimbrial_sf"/>
</dbReference>
<evidence type="ECO:0000256" key="1">
    <source>
        <dbReference type="SAM" id="SignalP"/>
    </source>
</evidence>
<feature type="chain" id="PRO_5021887799" evidence="1">
    <location>
        <begin position="22"/>
        <end position="172"/>
    </location>
</feature>
<dbReference type="EMBL" id="CABGGW010000048">
    <property type="protein sequence ID" value="VUS93391.1"/>
    <property type="molecule type" value="Genomic_DNA"/>
</dbReference>
<evidence type="ECO:0000313" key="3">
    <source>
        <dbReference type="EMBL" id="VUS93391.1"/>
    </source>
</evidence>
<feature type="domain" description="Fimbrial-type adhesion" evidence="2">
    <location>
        <begin position="28"/>
        <end position="171"/>
    </location>
</feature>
<evidence type="ECO:0000313" key="4">
    <source>
        <dbReference type="Proteomes" id="UP000317374"/>
    </source>
</evidence>
<dbReference type="SUPFAM" id="SSF49401">
    <property type="entry name" value="Bacterial adhesins"/>
    <property type="match status" value="1"/>
</dbReference>
<dbReference type="OrthoDB" id="6495165at2"/>
<dbReference type="AlphaFoldDB" id="A0A564MIZ0"/>
<evidence type="ECO:0000259" key="2">
    <source>
        <dbReference type="Pfam" id="PF00419"/>
    </source>
</evidence>
<dbReference type="RefSeq" id="WP_142514275.1">
    <property type="nucleotide sequence ID" value="NZ_CABGGW010000048.1"/>
</dbReference>
<feature type="signal peptide" evidence="1">
    <location>
        <begin position="1"/>
        <end position="21"/>
    </location>
</feature>